<feature type="transmembrane region" description="Helical" evidence="6">
    <location>
        <begin position="239"/>
        <end position="262"/>
    </location>
</feature>
<feature type="transmembrane region" description="Helical" evidence="6">
    <location>
        <begin position="42"/>
        <end position="66"/>
    </location>
</feature>
<dbReference type="RefSeq" id="WP_092748044.1">
    <property type="nucleotide sequence ID" value="NZ_FMYL01000005.1"/>
</dbReference>
<dbReference type="OrthoDB" id="9788453at2"/>
<reference evidence="9" key="1">
    <citation type="submission" date="2016-09" db="EMBL/GenBank/DDBJ databases">
        <authorList>
            <person name="Varghese N."/>
            <person name="Submissions S."/>
        </authorList>
    </citation>
    <scope>NUCLEOTIDE SEQUENCE [LARGE SCALE GENOMIC DNA]</scope>
    <source>
        <strain evidence="9">ANC 4422</strain>
    </source>
</reference>
<keyword evidence="4 6" id="KW-1133">Transmembrane helix</keyword>
<dbReference type="Pfam" id="PF07690">
    <property type="entry name" value="MFS_1"/>
    <property type="match status" value="1"/>
</dbReference>
<dbReference type="EMBL" id="FMYL01000005">
    <property type="protein sequence ID" value="SDB93286.1"/>
    <property type="molecule type" value="Genomic_DNA"/>
</dbReference>
<dbReference type="Gene3D" id="1.20.1250.20">
    <property type="entry name" value="MFS general substrate transporter like domains"/>
    <property type="match status" value="1"/>
</dbReference>
<evidence type="ECO:0000256" key="2">
    <source>
        <dbReference type="ARBA" id="ARBA00022475"/>
    </source>
</evidence>
<evidence type="ECO:0000256" key="3">
    <source>
        <dbReference type="ARBA" id="ARBA00022692"/>
    </source>
</evidence>
<evidence type="ECO:0000256" key="5">
    <source>
        <dbReference type="ARBA" id="ARBA00023136"/>
    </source>
</evidence>
<dbReference type="AlphaFoldDB" id="A0A1G6HIL5"/>
<evidence type="ECO:0000256" key="4">
    <source>
        <dbReference type="ARBA" id="ARBA00022989"/>
    </source>
</evidence>
<feature type="transmembrane region" description="Helical" evidence="6">
    <location>
        <begin position="162"/>
        <end position="184"/>
    </location>
</feature>
<dbReference type="InterPro" id="IPR020846">
    <property type="entry name" value="MFS_dom"/>
</dbReference>
<dbReference type="CDD" id="cd17324">
    <property type="entry name" value="MFS_NepI_like"/>
    <property type="match status" value="1"/>
</dbReference>
<dbReference type="InterPro" id="IPR011701">
    <property type="entry name" value="MFS"/>
</dbReference>
<evidence type="ECO:0000313" key="9">
    <source>
        <dbReference type="Proteomes" id="UP000242501"/>
    </source>
</evidence>
<keyword evidence="3 6" id="KW-0812">Transmembrane</keyword>
<comment type="subcellular location">
    <subcellularLocation>
        <location evidence="1">Cell membrane</location>
        <topology evidence="1">Multi-pass membrane protein</topology>
    </subcellularLocation>
</comment>
<evidence type="ECO:0000259" key="7">
    <source>
        <dbReference type="PROSITE" id="PS50850"/>
    </source>
</evidence>
<dbReference type="PROSITE" id="PS50850">
    <property type="entry name" value="MFS"/>
    <property type="match status" value="1"/>
</dbReference>
<organism evidence="8 9">
    <name type="scientific">Acinetobacter boissieri</name>
    <dbReference type="NCBI Taxonomy" id="1219383"/>
    <lineage>
        <taxon>Bacteria</taxon>
        <taxon>Pseudomonadati</taxon>
        <taxon>Pseudomonadota</taxon>
        <taxon>Gammaproteobacteria</taxon>
        <taxon>Moraxellales</taxon>
        <taxon>Moraxellaceae</taxon>
        <taxon>Acinetobacter</taxon>
    </lineage>
</organism>
<feature type="transmembrane region" description="Helical" evidence="6">
    <location>
        <begin position="97"/>
        <end position="120"/>
    </location>
</feature>
<dbReference type="Proteomes" id="UP000242501">
    <property type="component" value="Unassembled WGS sequence"/>
</dbReference>
<keyword evidence="2" id="KW-1003">Cell membrane</keyword>
<dbReference type="PANTHER" id="PTHR43124:SF3">
    <property type="entry name" value="CHLORAMPHENICOL EFFLUX PUMP RV0191"/>
    <property type="match status" value="1"/>
</dbReference>
<feature type="transmembrane region" description="Helical" evidence="6">
    <location>
        <begin position="301"/>
        <end position="319"/>
    </location>
</feature>
<dbReference type="InterPro" id="IPR036259">
    <property type="entry name" value="MFS_trans_sf"/>
</dbReference>
<dbReference type="SUPFAM" id="SSF103473">
    <property type="entry name" value="MFS general substrate transporter"/>
    <property type="match status" value="1"/>
</dbReference>
<feature type="transmembrane region" description="Helical" evidence="6">
    <location>
        <begin position="274"/>
        <end position="295"/>
    </location>
</feature>
<evidence type="ECO:0000256" key="6">
    <source>
        <dbReference type="SAM" id="Phobius"/>
    </source>
</evidence>
<evidence type="ECO:0000313" key="8">
    <source>
        <dbReference type="EMBL" id="SDB93286.1"/>
    </source>
</evidence>
<dbReference type="PANTHER" id="PTHR43124">
    <property type="entry name" value="PURINE EFFLUX PUMP PBUE"/>
    <property type="match status" value="1"/>
</dbReference>
<feature type="transmembrane region" description="Helical" evidence="6">
    <location>
        <begin position="7"/>
        <end position="30"/>
    </location>
</feature>
<proteinExistence type="predicted"/>
<name>A0A1G6HIL5_9GAMM</name>
<dbReference type="GO" id="GO:0022857">
    <property type="term" value="F:transmembrane transporter activity"/>
    <property type="evidence" value="ECO:0007669"/>
    <property type="project" value="InterPro"/>
</dbReference>
<feature type="transmembrane region" description="Helical" evidence="6">
    <location>
        <begin position="132"/>
        <end position="150"/>
    </location>
</feature>
<feature type="transmembrane region" description="Helical" evidence="6">
    <location>
        <begin position="73"/>
        <end position="91"/>
    </location>
</feature>
<evidence type="ECO:0000256" key="1">
    <source>
        <dbReference type="ARBA" id="ARBA00004651"/>
    </source>
</evidence>
<keyword evidence="9" id="KW-1185">Reference proteome</keyword>
<dbReference type="InterPro" id="IPR050189">
    <property type="entry name" value="MFS_Efflux_Transporters"/>
</dbReference>
<feature type="transmembrane region" description="Helical" evidence="6">
    <location>
        <begin position="357"/>
        <end position="376"/>
    </location>
</feature>
<feature type="domain" description="Major facilitator superfamily (MFS) profile" evidence="7">
    <location>
        <begin position="6"/>
        <end position="381"/>
    </location>
</feature>
<sequence>MNSKNSLLILALVVAVFGVITTEMGIIGLLPKLTSQLNVSASQVGLLVSLYALIVAVTGPFITLGLSKFNKKIVLLGILLVFILSNIIYALTETYDLMLAFRVLPALGHAVFFSVALVVATSSVPESQKTAAAAKVFGGVALGLVLGVPLSTLLAEHISLSVAFYFAALACFIAFLGVLFLMPSMPSKENVSFSSQLVILRKMKLWMAIITVTMIFSAMFSSFSYIADYLSKITHLNNNYISILLVIFGIFGLVGNFIFSYFLQKNAVKTTMYYPLLFIVVFILVWLFGFSMLAMVLLTTFWGIFHSSGLVISQNWLLLEAKEAPEFANSLYMSFANLGITIGSIVGGWFITSFGTHSVILSSILFALIAFLSIYIKKRSDKI</sequence>
<keyword evidence="5 6" id="KW-0472">Membrane</keyword>
<feature type="transmembrane region" description="Helical" evidence="6">
    <location>
        <begin position="205"/>
        <end position="227"/>
    </location>
</feature>
<protein>
    <submittedName>
        <fullName evidence="8">Predicted arabinose efflux permease, MFS family</fullName>
    </submittedName>
</protein>
<gene>
    <name evidence="8" type="ORF">SAMN05421733_105187</name>
</gene>
<dbReference type="GO" id="GO:0005886">
    <property type="term" value="C:plasma membrane"/>
    <property type="evidence" value="ECO:0007669"/>
    <property type="project" value="UniProtKB-SubCell"/>
</dbReference>
<accession>A0A1G6HIL5</accession>
<feature type="transmembrane region" description="Helical" evidence="6">
    <location>
        <begin position="331"/>
        <end position="351"/>
    </location>
</feature>